<accession>G2YUF3</accession>
<reference evidence="2" key="1">
    <citation type="journal article" date="2011" name="PLoS Genet.">
        <title>Genomic analysis of the necrotrophic fungal pathogens Sclerotinia sclerotiorum and Botrytis cinerea.</title>
        <authorList>
            <person name="Amselem J."/>
            <person name="Cuomo C.A."/>
            <person name="van Kan J.A."/>
            <person name="Viaud M."/>
            <person name="Benito E.P."/>
            <person name="Couloux A."/>
            <person name="Coutinho P.M."/>
            <person name="de Vries R.P."/>
            <person name="Dyer P.S."/>
            <person name="Fillinger S."/>
            <person name="Fournier E."/>
            <person name="Gout L."/>
            <person name="Hahn M."/>
            <person name="Kohn L."/>
            <person name="Lapalu N."/>
            <person name="Plummer K.M."/>
            <person name="Pradier J.M."/>
            <person name="Quevillon E."/>
            <person name="Sharon A."/>
            <person name="Simon A."/>
            <person name="ten Have A."/>
            <person name="Tudzynski B."/>
            <person name="Tudzynski P."/>
            <person name="Wincker P."/>
            <person name="Andrew M."/>
            <person name="Anthouard V."/>
            <person name="Beever R.E."/>
            <person name="Beffa R."/>
            <person name="Benoit I."/>
            <person name="Bouzid O."/>
            <person name="Brault B."/>
            <person name="Chen Z."/>
            <person name="Choquer M."/>
            <person name="Collemare J."/>
            <person name="Cotton P."/>
            <person name="Danchin E.G."/>
            <person name="Da Silva C."/>
            <person name="Gautier A."/>
            <person name="Giraud C."/>
            <person name="Giraud T."/>
            <person name="Gonzalez C."/>
            <person name="Grossetete S."/>
            <person name="Guldener U."/>
            <person name="Henrissat B."/>
            <person name="Howlett B.J."/>
            <person name="Kodira C."/>
            <person name="Kretschmer M."/>
            <person name="Lappartient A."/>
            <person name="Leroch M."/>
            <person name="Levis C."/>
            <person name="Mauceli E."/>
            <person name="Neuveglise C."/>
            <person name="Oeser B."/>
            <person name="Pearson M."/>
            <person name="Poulain J."/>
            <person name="Poussereau N."/>
            <person name="Quesneville H."/>
            <person name="Rascle C."/>
            <person name="Schumacher J."/>
            <person name="Segurens B."/>
            <person name="Sexton A."/>
            <person name="Silva E."/>
            <person name="Sirven C."/>
            <person name="Soanes D.M."/>
            <person name="Talbot N.J."/>
            <person name="Templeton M."/>
            <person name="Yandava C."/>
            <person name="Yarden O."/>
            <person name="Zeng Q."/>
            <person name="Rollins J.A."/>
            <person name="Lebrun M.H."/>
            <person name="Dickman M."/>
        </authorList>
    </citation>
    <scope>NUCLEOTIDE SEQUENCE [LARGE SCALE GENOMIC DNA]</scope>
    <source>
        <strain evidence="2">T4</strain>
    </source>
</reference>
<name>G2YUF3_BOTF4</name>
<evidence type="ECO:0000313" key="1">
    <source>
        <dbReference type="EMBL" id="CCD55251.1"/>
    </source>
</evidence>
<proteinExistence type="predicted"/>
<organism evidence="1 2">
    <name type="scientific">Botryotinia fuckeliana (strain T4)</name>
    <name type="common">Noble rot fungus</name>
    <name type="synonym">Botrytis cinerea</name>
    <dbReference type="NCBI Taxonomy" id="999810"/>
    <lineage>
        <taxon>Eukaryota</taxon>
        <taxon>Fungi</taxon>
        <taxon>Dikarya</taxon>
        <taxon>Ascomycota</taxon>
        <taxon>Pezizomycotina</taxon>
        <taxon>Leotiomycetes</taxon>
        <taxon>Helotiales</taxon>
        <taxon>Sclerotiniaceae</taxon>
        <taxon>Botrytis</taxon>
    </lineage>
</organism>
<evidence type="ECO:0000313" key="2">
    <source>
        <dbReference type="Proteomes" id="UP000008177"/>
    </source>
</evidence>
<dbReference type="AlphaFoldDB" id="G2YUF3"/>
<sequence length="87" mass="10134">MVLIDRHTKFEQPGVIVASLLTSQMLDGNFYRELVRATTVLLSIDIHLPDNSLYNPCFQYNYALRYFHSVEFVEHLSADGSIHFREE</sequence>
<dbReference type="Proteomes" id="UP000008177">
    <property type="component" value="Unplaced contigs"/>
</dbReference>
<dbReference type="HOGENOM" id="CLU_2483110_0_0_1"/>
<dbReference type="InParanoid" id="G2YUF3"/>
<dbReference type="EMBL" id="FQ790354">
    <property type="protein sequence ID" value="CCD55251.1"/>
    <property type="molecule type" value="Genomic_DNA"/>
</dbReference>
<protein>
    <submittedName>
        <fullName evidence="1">Uncharacterized protein</fullName>
    </submittedName>
</protein>
<gene>
    <name evidence="1" type="ORF">BofuT4_uP156470.1</name>
</gene>